<feature type="compositionally biased region" description="Basic and acidic residues" evidence="1">
    <location>
        <begin position="1"/>
        <end position="10"/>
    </location>
</feature>
<dbReference type="GO" id="GO:0016301">
    <property type="term" value="F:kinase activity"/>
    <property type="evidence" value="ECO:0007669"/>
    <property type="project" value="UniProtKB-KW"/>
</dbReference>
<keyword evidence="3" id="KW-0418">Kinase</keyword>
<dbReference type="Proteomes" id="UP000799764">
    <property type="component" value="Unassembled WGS sequence"/>
</dbReference>
<comment type="caution">
    <text evidence="3">The sequence shown here is derived from an EMBL/GenBank/DDBJ whole genome shotgun (WGS) entry which is preliminary data.</text>
</comment>
<evidence type="ECO:0000256" key="1">
    <source>
        <dbReference type="SAM" id="MobiDB-lite"/>
    </source>
</evidence>
<evidence type="ECO:0000259" key="2">
    <source>
        <dbReference type="Pfam" id="PF01636"/>
    </source>
</evidence>
<organism evidence="3 4">
    <name type="scientific">Karstenula rhodostoma CBS 690.94</name>
    <dbReference type="NCBI Taxonomy" id="1392251"/>
    <lineage>
        <taxon>Eukaryota</taxon>
        <taxon>Fungi</taxon>
        <taxon>Dikarya</taxon>
        <taxon>Ascomycota</taxon>
        <taxon>Pezizomycotina</taxon>
        <taxon>Dothideomycetes</taxon>
        <taxon>Pleosporomycetidae</taxon>
        <taxon>Pleosporales</taxon>
        <taxon>Massarineae</taxon>
        <taxon>Didymosphaeriaceae</taxon>
        <taxon>Karstenula</taxon>
    </lineage>
</organism>
<keyword evidence="3" id="KW-0808">Transferase</keyword>
<dbReference type="InterPro" id="IPR011009">
    <property type="entry name" value="Kinase-like_dom_sf"/>
</dbReference>
<protein>
    <submittedName>
        <fullName evidence="3">Kinase-like protein</fullName>
    </submittedName>
</protein>
<proteinExistence type="predicted"/>
<name>A0A9P4PKK5_9PLEO</name>
<dbReference type="Pfam" id="PF01636">
    <property type="entry name" value="APH"/>
    <property type="match status" value="1"/>
</dbReference>
<dbReference type="AlphaFoldDB" id="A0A9P4PKK5"/>
<gene>
    <name evidence="3" type="ORF">P171DRAFT_239040</name>
</gene>
<feature type="region of interest" description="Disordered" evidence="1">
    <location>
        <begin position="1"/>
        <end position="31"/>
    </location>
</feature>
<dbReference type="EMBL" id="MU001497">
    <property type="protein sequence ID" value="KAF2446785.1"/>
    <property type="molecule type" value="Genomic_DNA"/>
</dbReference>
<reference evidence="3" key="1">
    <citation type="journal article" date="2020" name="Stud. Mycol.">
        <title>101 Dothideomycetes genomes: a test case for predicting lifestyles and emergence of pathogens.</title>
        <authorList>
            <person name="Haridas S."/>
            <person name="Albert R."/>
            <person name="Binder M."/>
            <person name="Bloem J."/>
            <person name="Labutti K."/>
            <person name="Salamov A."/>
            <person name="Andreopoulos B."/>
            <person name="Baker S."/>
            <person name="Barry K."/>
            <person name="Bills G."/>
            <person name="Bluhm B."/>
            <person name="Cannon C."/>
            <person name="Castanera R."/>
            <person name="Culley D."/>
            <person name="Daum C."/>
            <person name="Ezra D."/>
            <person name="Gonzalez J."/>
            <person name="Henrissat B."/>
            <person name="Kuo A."/>
            <person name="Liang C."/>
            <person name="Lipzen A."/>
            <person name="Lutzoni F."/>
            <person name="Magnuson J."/>
            <person name="Mondo S."/>
            <person name="Nolan M."/>
            <person name="Ohm R."/>
            <person name="Pangilinan J."/>
            <person name="Park H.-J."/>
            <person name="Ramirez L."/>
            <person name="Alfaro M."/>
            <person name="Sun H."/>
            <person name="Tritt A."/>
            <person name="Yoshinaga Y."/>
            <person name="Zwiers L.-H."/>
            <person name="Turgeon B."/>
            <person name="Goodwin S."/>
            <person name="Spatafora J."/>
            <person name="Crous P."/>
            <person name="Grigoriev I."/>
        </authorList>
    </citation>
    <scope>NUCLEOTIDE SEQUENCE</scope>
    <source>
        <strain evidence="3">CBS 690.94</strain>
    </source>
</reference>
<dbReference type="InterPro" id="IPR002575">
    <property type="entry name" value="Aminoglycoside_PTrfase"/>
</dbReference>
<dbReference type="InterPro" id="IPR051678">
    <property type="entry name" value="AGP_Transferase"/>
</dbReference>
<dbReference type="PANTHER" id="PTHR21310:SF58">
    <property type="entry name" value="AMINOGLYCOSIDE PHOSPHOTRANSFERASE DOMAIN-CONTAINING PROTEIN"/>
    <property type="match status" value="1"/>
</dbReference>
<dbReference type="SUPFAM" id="SSF56112">
    <property type="entry name" value="Protein kinase-like (PK-like)"/>
    <property type="match status" value="1"/>
</dbReference>
<accession>A0A9P4PKK5</accession>
<dbReference type="CDD" id="cd05120">
    <property type="entry name" value="APH_ChoK_like"/>
    <property type="match status" value="1"/>
</dbReference>
<evidence type="ECO:0000313" key="4">
    <source>
        <dbReference type="Proteomes" id="UP000799764"/>
    </source>
</evidence>
<dbReference type="Gene3D" id="3.90.1200.10">
    <property type="match status" value="1"/>
</dbReference>
<keyword evidence="4" id="KW-1185">Reference proteome</keyword>
<sequence length="405" mass="46263">MPTKHSRVESFSEIENPRKRRTFSTPESRLEPNAIRDDTTKLEKFNRKFLETLQRECTKALERDAVGDLEPLLEKYRSRYSRFREARKNRESDPHAYPSNCQLERSTHGTSMVITHSLDPKVRAVLENVRHGEFQTAGPSNEQIMISRIEAAIERGKKLYASGGRTVTQIHPNVVVKTGRELDLNEVTIMEHIHQVSKGFPLPQPLGSVTCNGTTFIFMTFIEGSSLQELWPSLSAELKMSVCDQLNAILLKLRSLPLSSTQLGGGAPPRCKDVRRSVRSSTTPISNESEFNDFLLSTTKPRIAQSFREFIRTKCLQSHHRIVMTHGDLHPRNILAELHDGHITIKGIVDWEAGGSYPEYWEYVKSLNTMSPVEEDDWWHYLPVLGMGQYFNEWAADMLLETLIT</sequence>
<dbReference type="PANTHER" id="PTHR21310">
    <property type="entry name" value="AMINOGLYCOSIDE PHOSPHOTRANSFERASE-RELATED-RELATED"/>
    <property type="match status" value="1"/>
</dbReference>
<dbReference type="OrthoDB" id="4177236at2759"/>
<feature type="domain" description="Aminoglycoside phosphotransferase" evidence="2">
    <location>
        <begin position="185"/>
        <end position="369"/>
    </location>
</feature>
<evidence type="ECO:0000313" key="3">
    <source>
        <dbReference type="EMBL" id="KAF2446785.1"/>
    </source>
</evidence>